<dbReference type="GeneTree" id="ENSGT00510000048276"/>
<dbReference type="OMA" id="GMIAERT"/>
<dbReference type="InterPro" id="IPR001932">
    <property type="entry name" value="PPM-type_phosphatase-like_dom"/>
</dbReference>
<feature type="region of interest" description="Disordered" evidence="1">
    <location>
        <begin position="381"/>
        <end position="442"/>
    </location>
</feature>
<dbReference type="GO" id="GO:0005829">
    <property type="term" value="C:cytosol"/>
    <property type="evidence" value="ECO:0007669"/>
    <property type="project" value="TreeGrafter"/>
</dbReference>
<feature type="domain" description="PPM-type phosphatase" evidence="2">
    <location>
        <begin position="4"/>
        <end position="401"/>
    </location>
</feature>
<dbReference type="Proteomes" id="UP000694388">
    <property type="component" value="Unplaced"/>
</dbReference>
<dbReference type="SUPFAM" id="SSF81606">
    <property type="entry name" value="PP2C-like"/>
    <property type="match status" value="1"/>
</dbReference>
<feature type="compositionally biased region" description="Polar residues" evidence="1">
    <location>
        <begin position="383"/>
        <end position="392"/>
    </location>
</feature>
<dbReference type="GO" id="GO:0004722">
    <property type="term" value="F:protein serine/threonine phosphatase activity"/>
    <property type="evidence" value="ECO:0007669"/>
    <property type="project" value="InterPro"/>
</dbReference>
<evidence type="ECO:0000313" key="3">
    <source>
        <dbReference type="Ensembl" id="ENSEBUP00000005436.1"/>
    </source>
</evidence>
<dbReference type="InterPro" id="IPR015655">
    <property type="entry name" value="PP2C"/>
</dbReference>
<dbReference type="CDD" id="cd00143">
    <property type="entry name" value="PP2Cc"/>
    <property type="match status" value="1"/>
</dbReference>
<evidence type="ECO:0000313" key="4">
    <source>
        <dbReference type="Proteomes" id="UP000694388"/>
    </source>
</evidence>
<name>A0A8C4NC26_EPTBU</name>
<sequence length="466" mass="50321">QLSGVGMVANALYEPDGSCPEERPCEDCALRFRSEECYLYGVFNGFGGNRVSNFVSQRLPAELLLGQLAPGDKDSKVKTALLQAFDVVERSFFESIDDALAEKADLQSRLPEVPQHQQPPSAQCGFGTQYPQLVERLQALEREVGGGTTAVVALVLNNRLFVANVGTNRALLCRMTSGDGLDIVQLSSDHHAHNEAELQRLVQLGLDSEKVKEEGALGQIECTRRIGDYKIKLGYKDITAGAKSEPVIAVPEVSGGISLEGNIGFLLLASDGLWNALETIHGPGTANRNEDTQFSSDAALDVAQALRNVRGLDGQCAFCFFSNFILVYFAYFNGAYIMITDLSFAGVHTYPVSVPYSTAQGHPGKTSVMLSLVMPSSGPIVNASHSTGSTGDDVTPINPVLSPHTTLQSHTHSSSSSSGEGQLFQRPRQSSHVPPDQDGHVEPYVDFSEFYQLWNLEHGNPTGELT</sequence>
<dbReference type="SMART" id="SM00332">
    <property type="entry name" value="PP2Cc"/>
    <property type="match status" value="1"/>
</dbReference>
<dbReference type="Pfam" id="PF00481">
    <property type="entry name" value="PP2C"/>
    <property type="match status" value="1"/>
</dbReference>
<keyword evidence="4" id="KW-1185">Reference proteome</keyword>
<dbReference type="InterPro" id="IPR036457">
    <property type="entry name" value="PPM-type-like_dom_sf"/>
</dbReference>
<evidence type="ECO:0000256" key="1">
    <source>
        <dbReference type="SAM" id="MobiDB-lite"/>
    </source>
</evidence>
<reference evidence="3" key="1">
    <citation type="submission" date="2025-08" db="UniProtKB">
        <authorList>
            <consortium name="Ensembl"/>
        </authorList>
    </citation>
    <scope>IDENTIFICATION</scope>
</reference>
<organism evidence="3 4">
    <name type="scientific">Eptatretus burgeri</name>
    <name type="common">Inshore hagfish</name>
    <dbReference type="NCBI Taxonomy" id="7764"/>
    <lineage>
        <taxon>Eukaryota</taxon>
        <taxon>Metazoa</taxon>
        <taxon>Chordata</taxon>
        <taxon>Craniata</taxon>
        <taxon>Vertebrata</taxon>
        <taxon>Cyclostomata</taxon>
        <taxon>Myxini</taxon>
        <taxon>Myxiniformes</taxon>
        <taxon>Myxinidae</taxon>
        <taxon>Eptatretinae</taxon>
        <taxon>Eptatretus</taxon>
    </lineage>
</organism>
<dbReference type="Ensembl" id="ENSEBUT00000005874.1">
    <property type="protein sequence ID" value="ENSEBUP00000005436.1"/>
    <property type="gene ID" value="ENSEBUG00000003678.1"/>
</dbReference>
<protein>
    <submittedName>
        <fullName evidence="3">TGF-beta activated kinase 1 (MAP3K7) binding protein 1</fullName>
    </submittedName>
</protein>
<dbReference type="Gene3D" id="3.60.40.10">
    <property type="entry name" value="PPM-type phosphatase domain"/>
    <property type="match status" value="1"/>
</dbReference>
<reference evidence="3" key="2">
    <citation type="submission" date="2025-09" db="UniProtKB">
        <authorList>
            <consortium name="Ensembl"/>
        </authorList>
    </citation>
    <scope>IDENTIFICATION</scope>
</reference>
<accession>A0A8C4NC26</accession>
<dbReference type="PANTHER" id="PTHR13832">
    <property type="entry name" value="PROTEIN PHOSPHATASE 2C"/>
    <property type="match status" value="1"/>
</dbReference>
<feature type="compositionally biased region" description="Low complexity" evidence="1">
    <location>
        <begin position="402"/>
        <end position="418"/>
    </location>
</feature>
<dbReference type="AlphaFoldDB" id="A0A8C4NC26"/>
<dbReference type="PANTHER" id="PTHR13832:SF533">
    <property type="entry name" value="TGF-BETA-ACTIVATED KINASE 1 AND MAP3K7-BINDING PROTEIN 1"/>
    <property type="match status" value="1"/>
</dbReference>
<proteinExistence type="predicted"/>
<dbReference type="PROSITE" id="PS51746">
    <property type="entry name" value="PPM_2"/>
    <property type="match status" value="1"/>
</dbReference>
<evidence type="ECO:0000259" key="2">
    <source>
        <dbReference type="PROSITE" id="PS51746"/>
    </source>
</evidence>